<gene>
    <name evidence="2" type="ORF">RCFBP_mp10225</name>
</gene>
<feature type="compositionally biased region" description="Basic and acidic residues" evidence="1">
    <location>
        <begin position="62"/>
        <end position="71"/>
    </location>
</feature>
<reference evidence="2" key="2">
    <citation type="submission" date="2010-02" db="EMBL/GenBank/DDBJ databases">
        <authorList>
            <person name="Genoscope - CEA"/>
        </authorList>
    </citation>
    <scope>NUCLEOTIDE SEQUENCE</scope>
    <source>
        <strain evidence="2">CFBP2957</strain>
        <plasmid evidence="2">RCFBPv3_mp</plasmid>
    </source>
</reference>
<dbReference type="EMBL" id="FP885907">
    <property type="protein sequence ID" value="CBJ53015.1"/>
    <property type="molecule type" value="Genomic_DNA"/>
</dbReference>
<name>D8P279_RALSL</name>
<accession>D8P279</accession>
<reference evidence="2" key="1">
    <citation type="journal article" date="2010" name="BMC Genomics">
        <title>Genomes of three tomato pathogens within the Ralstonia solanacearum species complex reveal significant evolutionary divergence.</title>
        <authorList>
            <person name="Remenant B."/>
            <person name="Coupat-Goutaland B."/>
            <person name="Guidot A."/>
            <person name="Cellier G."/>
            <person name="Wicker E."/>
            <person name="Allen C."/>
            <person name="Fegan M."/>
            <person name="Pruvost O."/>
            <person name="Elbaz M."/>
            <person name="Calteau A."/>
            <person name="Salvignol G."/>
            <person name="Mornico D."/>
            <person name="Mangenot S."/>
            <person name="Barbe V."/>
            <person name="Medigue C."/>
            <person name="Prior P."/>
        </authorList>
    </citation>
    <scope>NUCLEOTIDE SEQUENCE [LARGE SCALE GENOMIC DNA]</scope>
    <source>
        <strain evidence="2">CFBP2957</strain>
        <plasmid evidence="2">RCFBPv3_mp</plasmid>
    </source>
</reference>
<dbReference type="AlphaFoldDB" id="D8P279"/>
<evidence type="ECO:0000256" key="1">
    <source>
        <dbReference type="SAM" id="MobiDB-lite"/>
    </source>
</evidence>
<protein>
    <submittedName>
        <fullName evidence="2">Uncharacterized protein</fullName>
    </submittedName>
</protein>
<feature type="region of interest" description="Disordered" evidence="1">
    <location>
        <begin position="50"/>
        <end position="71"/>
    </location>
</feature>
<organism evidence="2">
    <name type="scientific">Ralstonia solanacearum CFBP2957</name>
    <dbReference type="NCBI Taxonomy" id="859656"/>
    <lineage>
        <taxon>Bacteria</taxon>
        <taxon>Pseudomonadati</taxon>
        <taxon>Pseudomonadota</taxon>
        <taxon>Betaproteobacteria</taxon>
        <taxon>Burkholderiales</taxon>
        <taxon>Burkholderiaceae</taxon>
        <taxon>Ralstonia</taxon>
        <taxon>Ralstonia solanacearum species complex</taxon>
    </lineage>
</organism>
<sequence length="71" mass="8063">MAVHEYDMSVVGEGWHGWVVTVGEGYYGHGRLLSRMYGTLAQAEKPFHGVGVQEQHQRRDHVKAEQVDVQK</sequence>
<keyword evidence="2" id="KW-0614">Plasmid</keyword>
<evidence type="ECO:0000313" key="2">
    <source>
        <dbReference type="EMBL" id="CBJ53015.1"/>
    </source>
</evidence>
<proteinExistence type="predicted"/>
<geneLocation type="plasmid" evidence="2">
    <name>RCFBPv3_mp</name>
</geneLocation>